<evidence type="ECO:0000313" key="5">
    <source>
        <dbReference type="Proteomes" id="UP000182235"/>
    </source>
</evidence>
<dbReference type="Proteomes" id="UP000182235">
    <property type="component" value="Unassembled WGS sequence"/>
</dbReference>
<keyword evidence="2" id="KW-0812">Transmembrane</keyword>
<dbReference type="PANTHER" id="PTHR37013:SF4">
    <property type="entry name" value="INTEGRAL MEMBRANE PROTEIN"/>
    <property type="match status" value="1"/>
</dbReference>
<protein>
    <recommendedName>
        <fullName evidence="3">DUF7703 domain-containing protein</fullName>
    </recommendedName>
</protein>
<feature type="transmembrane region" description="Helical" evidence="2">
    <location>
        <begin position="113"/>
        <end position="136"/>
    </location>
</feature>
<dbReference type="InterPro" id="IPR056120">
    <property type="entry name" value="DUF7703"/>
</dbReference>
<dbReference type="AlphaFoldDB" id="A0A1J9QLN9"/>
<keyword evidence="2" id="KW-1133">Transmembrane helix</keyword>
<feature type="transmembrane region" description="Helical" evidence="2">
    <location>
        <begin position="156"/>
        <end position="172"/>
    </location>
</feature>
<name>A0A1J9QLN9_9EURO</name>
<evidence type="ECO:0000256" key="2">
    <source>
        <dbReference type="SAM" id="Phobius"/>
    </source>
</evidence>
<keyword evidence="2" id="KW-0472">Membrane</keyword>
<dbReference type="EMBL" id="LGRN01000091">
    <property type="protein sequence ID" value="OJD16804.1"/>
    <property type="molecule type" value="Genomic_DNA"/>
</dbReference>
<reference evidence="4 5" key="1">
    <citation type="submission" date="2015-07" db="EMBL/GenBank/DDBJ databases">
        <title>Emmonsia species relationships and genome sequence.</title>
        <authorList>
            <consortium name="The Broad Institute Genomics Platform"/>
            <person name="Cuomo C.A."/>
            <person name="Munoz J.F."/>
            <person name="Imamovic A."/>
            <person name="Priest M.E."/>
            <person name="Young S."/>
            <person name="Clay O.K."/>
            <person name="McEwen J.G."/>
        </authorList>
    </citation>
    <scope>NUCLEOTIDE SEQUENCE [LARGE SCALE GENOMIC DNA]</scope>
    <source>
        <strain evidence="4 5">UAMH 9510</strain>
    </source>
</reference>
<feature type="transmembrane region" description="Helical" evidence="2">
    <location>
        <begin position="45"/>
        <end position="67"/>
    </location>
</feature>
<proteinExistence type="predicted"/>
<dbReference type="Pfam" id="PF24802">
    <property type="entry name" value="DUF7703"/>
    <property type="match status" value="1"/>
</dbReference>
<organism evidence="4 5">
    <name type="scientific">Emergomyces pasteurianus Ep9510</name>
    <dbReference type="NCBI Taxonomy" id="1447872"/>
    <lineage>
        <taxon>Eukaryota</taxon>
        <taxon>Fungi</taxon>
        <taxon>Dikarya</taxon>
        <taxon>Ascomycota</taxon>
        <taxon>Pezizomycotina</taxon>
        <taxon>Eurotiomycetes</taxon>
        <taxon>Eurotiomycetidae</taxon>
        <taxon>Onygenales</taxon>
        <taxon>Ajellomycetaceae</taxon>
        <taxon>Emergomyces</taxon>
    </lineage>
</organism>
<dbReference type="OrthoDB" id="405906at2759"/>
<feature type="domain" description="DUF7703" evidence="3">
    <location>
        <begin position="14"/>
        <end position="254"/>
    </location>
</feature>
<gene>
    <name evidence="4" type="ORF">AJ78_03047</name>
</gene>
<accession>A0A1J9QLN9</accession>
<sequence length="307" mass="35341">MTAADKLKANLPVAMTMAAFVGISWYIAVELNIRLFLIFKRKRGLYFWSCCLCSWGIIVHPLCMILLDFGILKQPWVALVLIYITWWIMVVPQAVVLYSRLHLVICNRKHLRYVLYMIVFTVIFVSIPTVILGTFAQAGENPTVVRINSVWDRVQVSIFFVEETTISALYVIETRRRLQDLQALHTPGDRGNTRNIYQVMRHLIYVNLLIIFLDVTLLGLSYSTHFYIQAAYKPCVYGIKLRVEFSILNRLISSLQNTTHLFSSTPSINPRSTAHESDSKRSYWPSLEPNEIRLDTLSAEPTSSMSR</sequence>
<keyword evidence="5" id="KW-1185">Reference proteome</keyword>
<dbReference type="PANTHER" id="PTHR37013">
    <property type="entry name" value="INTEGRAL MEMBRANE PROTEIN (AFU_ORTHOLOGUE AFUA_1G05950)-RELATED"/>
    <property type="match status" value="1"/>
</dbReference>
<evidence type="ECO:0000256" key="1">
    <source>
        <dbReference type="SAM" id="MobiDB-lite"/>
    </source>
</evidence>
<feature type="region of interest" description="Disordered" evidence="1">
    <location>
        <begin position="265"/>
        <end position="287"/>
    </location>
</feature>
<feature type="transmembrane region" description="Helical" evidence="2">
    <location>
        <begin position="79"/>
        <end position="101"/>
    </location>
</feature>
<dbReference type="VEuPathDB" id="FungiDB:AJ78_03047"/>
<evidence type="ECO:0000259" key="3">
    <source>
        <dbReference type="Pfam" id="PF24802"/>
    </source>
</evidence>
<comment type="caution">
    <text evidence="4">The sequence shown here is derived from an EMBL/GenBank/DDBJ whole genome shotgun (WGS) entry which is preliminary data.</text>
</comment>
<feature type="transmembrane region" description="Helical" evidence="2">
    <location>
        <begin position="12"/>
        <end position="33"/>
    </location>
</feature>
<evidence type="ECO:0000313" key="4">
    <source>
        <dbReference type="EMBL" id="OJD16804.1"/>
    </source>
</evidence>
<feature type="transmembrane region" description="Helical" evidence="2">
    <location>
        <begin position="203"/>
        <end position="222"/>
    </location>
</feature>